<sequence>MDIDVRRNLLNGREARSEEFSQFIDLKKRQNWKEEGRVFLVSQHFKEVIVILANAAGIFYKAFRTSSDRFRAFTLRLNDFESITDLALHSEGKILEAVDLYHDTLYLYYEGEAWKVALSGINMMKPIKEENSSRLITDTFSGRRVPPRTKEVIQLFNDAETTL</sequence>
<evidence type="ECO:0000313" key="1">
    <source>
        <dbReference type="Proteomes" id="UP000036681"/>
    </source>
</evidence>
<accession>A0A0M3IJF2</accession>
<keyword evidence="1" id="KW-1185">Reference proteome</keyword>
<dbReference type="WBParaSite" id="ALUE_0001877401-mRNA-1">
    <property type="protein sequence ID" value="ALUE_0001877401-mRNA-1"/>
    <property type="gene ID" value="ALUE_0001877401"/>
</dbReference>
<reference evidence="2" key="1">
    <citation type="submission" date="2017-02" db="UniProtKB">
        <authorList>
            <consortium name="WormBaseParasite"/>
        </authorList>
    </citation>
    <scope>IDENTIFICATION</scope>
</reference>
<dbReference type="AlphaFoldDB" id="A0A0M3IJF2"/>
<proteinExistence type="predicted"/>
<protein>
    <submittedName>
        <fullName evidence="2">PH domain-containing protein</fullName>
    </submittedName>
</protein>
<name>A0A0M3IJF2_ASCLU</name>
<dbReference type="Proteomes" id="UP000036681">
    <property type="component" value="Unplaced"/>
</dbReference>
<evidence type="ECO:0000313" key="2">
    <source>
        <dbReference type="WBParaSite" id="ALUE_0001877401-mRNA-1"/>
    </source>
</evidence>
<organism evidence="1 2">
    <name type="scientific">Ascaris lumbricoides</name>
    <name type="common">Giant roundworm</name>
    <dbReference type="NCBI Taxonomy" id="6252"/>
    <lineage>
        <taxon>Eukaryota</taxon>
        <taxon>Metazoa</taxon>
        <taxon>Ecdysozoa</taxon>
        <taxon>Nematoda</taxon>
        <taxon>Chromadorea</taxon>
        <taxon>Rhabditida</taxon>
        <taxon>Spirurina</taxon>
        <taxon>Ascaridomorpha</taxon>
        <taxon>Ascaridoidea</taxon>
        <taxon>Ascarididae</taxon>
        <taxon>Ascaris</taxon>
    </lineage>
</organism>